<comment type="caution">
    <text evidence="2">The sequence shown here is derived from an EMBL/GenBank/DDBJ whole genome shotgun (WGS) entry which is preliminary data.</text>
</comment>
<gene>
    <name evidence="2" type="ORF">ASZ90_001116</name>
</gene>
<dbReference type="Gene3D" id="1.20.120.160">
    <property type="entry name" value="HPT domain"/>
    <property type="match status" value="1"/>
</dbReference>
<name>A0A0W8G7L2_9ZZZZ</name>
<protein>
    <recommendedName>
        <fullName evidence="1">HPt domain-containing protein</fullName>
    </recommendedName>
</protein>
<feature type="domain" description="HPt" evidence="1">
    <location>
        <begin position="19"/>
        <end position="123"/>
    </location>
</feature>
<dbReference type="EMBL" id="LNQE01000146">
    <property type="protein sequence ID" value="KUG29006.1"/>
    <property type="molecule type" value="Genomic_DNA"/>
</dbReference>
<dbReference type="AlphaFoldDB" id="A0A0W8G7L2"/>
<sequence length="127" mass="13325">MTSCEAAARAYLRRTLGFPEQEIDEIIRVGRTALSRAMADLERALAGDGPVPLADAGHAVKGVLRNLGLEEAAGLARRVEEWAGTDPGQEVHAAVAALRRELAPFLECGTASGDAPGRFMDSAAVKA</sequence>
<proteinExistence type="predicted"/>
<dbReference type="InterPro" id="IPR036641">
    <property type="entry name" value="HPT_dom_sf"/>
</dbReference>
<accession>A0A0W8G7L2</accession>
<dbReference type="PROSITE" id="PS50894">
    <property type="entry name" value="HPT"/>
    <property type="match status" value="1"/>
</dbReference>
<dbReference type="SUPFAM" id="SSF47226">
    <property type="entry name" value="Histidine-containing phosphotransfer domain, HPT domain"/>
    <property type="match status" value="1"/>
</dbReference>
<dbReference type="InterPro" id="IPR008207">
    <property type="entry name" value="Sig_transdc_His_kin_Hpt_dom"/>
</dbReference>
<dbReference type="GO" id="GO:0000160">
    <property type="term" value="P:phosphorelay signal transduction system"/>
    <property type="evidence" value="ECO:0007669"/>
    <property type="project" value="InterPro"/>
</dbReference>
<organism evidence="2">
    <name type="scientific">hydrocarbon metagenome</name>
    <dbReference type="NCBI Taxonomy" id="938273"/>
    <lineage>
        <taxon>unclassified sequences</taxon>
        <taxon>metagenomes</taxon>
        <taxon>ecological metagenomes</taxon>
    </lineage>
</organism>
<evidence type="ECO:0000259" key="1">
    <source>
        <dbReference type="PROSITE" id="PS50894"/>
    </source>
</evidence>
<dbReference type="Pfam" id="PF01627">
    <property type="entry name" value="Hpt"/>
    <property type="match status" value="1"/>
</dbReference>
<evidence type="ECO:0000313" key="2">
    <source>
        <dbReference type="EMBL" id="KUG29006.1"/>
    </source>
</evidence>
<reference evidence="2" key="1">
    <citation type="journal article" date="2015" name="Proc. Natl. Acad. Sci. U.S.A.">
        <title>Networks of energetic and metabolic interactions define dynamics in microbial communities.</title>
        <authorList>
            <person name="Embree M."/>
            <person name="Liu J.K."/>
            <person name="Al-Bassam M.M."/>
            <person name="Zengler K."/>
        </authorList>
    </citation>
    <scope>NUCLEOTIDE SEQUENCE</scope>
</reference>